<name>A0AAD5D6A7_AMBAR</name>
<reference evidence="3" key="1">
    <citation type="submission" date="2022-06" db="EMBL/GenBank/DDBJ databases">
        <title>Uncovering the hologenomic basis of an extraordinary plant invasion.</title>
        <authorList>
            <person name="Bieker V.C."/>
            <person name="Martin M.D."/>
            <person name="Gilbert T."/>
            <person name="Hodgins K."/>
            <person name="Battlay P."/>
            <person name="Petersen B."/>
            <person name="Wilson J."/>
        </authorList>
    </citation>
    <scope>NUCLEOTIDE SEQUENCE</scope>
    <source>
        <strain evidence="3">AA19_3_7</strain>
        <tissue evidence="3">Leaf</tissue>
    </source>
</reference>
<gene>
    <name evidence="3" type="ORF">M8C21_025993</name>
</gene>
<proteinExistence type="predicted"/>
<evidence type="ECO:0000313" key="3">
    <source>
        <dbReference type="EMBL" id="KAI7755123.1"/>
    </source>
</evidence>
<feature type="compositionally biased region" description="Low complexity" evidence="1">
    <location>
        <begin position="312"/>
        <end position="323"/>
    </location>
</feature>
<dbReference type="EMBL" id="JAMZMK010001697">
    <property type="protein sequence ID" value="KAI7755123.1"/>
    <property type="molecule type" value="Genomic_DNA"/>
</dbReference>
<feature type="region of interest" description="Disordered" evidence="1">
    <location>
        <begin position="304"/>
        <end position="323"/>
    </location>
</feature>
<evidence type="ECO:0000313" key="4">
    <source>
        <dbReference type="Proteomes" id="UP001206925"/>
    </source>
</evidence>
<dbReference type="Pfam" id="PF26133">
    <property type="entry name" value="DUF8039"/>
    <property type="match status" value="1"/>
</dbReference>
<dbReference type="PANTHER" id="PTHR33018:SF35">
    <property type="entry name" value="ULP1 PROTEASE FAMILY CATALYTIC DOMAIN, PAPAIN-LIKE CYSTEINE PEPTIDASE SUPERFAMILY"/>
    <property type="match status" value="1"/>
</dbReference>
<feature type="non-terminal residue" evidence="3">
    <location>
        <position position="1"/>
    </location>
</feature>
<feature type="region of interest" description="Disordered" evidence="1">
    <location>
        <begin position="451"/>
        <end position="492"/>
    </location>
</feature>
<dbReference type="Proteomes" id="UP001206925">
    <property type="component" value="Unassembled WGS sequence"/>
</dbReference>
<keyword evidence="4" id="KW-1185">Reference proteome</keyword>
<dbReference type="AlphaFoldDB" id="A0AAD5D6A7"/>
<evidence type="ECO:0000259" key="2">
    <source>
        <dbReference type="Pfam" id="PF26133"/>
    </source>
</evidence>
<comment type="caution">
    <text evidence="3">The sequence shown here is derived from an EMBL/GenBank/DDBJ whole genome shotgun (WGS) entry which is preliminary data.</text>
</comment>
<protein>
    <recommendedName>
        <fullName evidence="2">DUF8039 domain-containing protein</fullName>
    </recommendedName>
</protein>
<organism evidence="3 4">
    <name type="scientific">Ambrosia artemisiifolia</name>
    <name type="common">Common ragweed</name>
    <dbReference type="NCBI Taxonomy" id="4212"/>
    <lineage>
        <taxon>Eukaryota</taxon>
        <taxon>Viridiplantae</taxon>
        <taxon>Streptophyta</taxon>
        <taxon>Embryophyta</taxon>
        <taxon>Tracheophyta</taxon>
        <taxon>Spermatophyta</taxon>
        <taxon>Magnoliopsida</taxon>
        <taxon>eudicotyledons</taxon>
        <taxon>Gunneridae</taxon>
        <taxon>Pentapetalae</taxon>
        <taxon>asterids</taxon>
        <taxon>campanulids</taxon>
        <taxon>Asterales</taxon>
        <taxon>Asteraceae</taxon>
        <taxon>Asteroideae</taxon>
        <taxon>Heliantheae alliance</taxon>
        <taxon>Heliantheae</taxon>
        <taxon>Ambrosia</taxon>
    </lineage>
</organism>
<dbReference type="InterPro" id="IPR058352">
    <property type="entry name" value="DUF8039"/>
</dbReference>
<sequence length="616" mass="71348">MTDSTDGCRHDLTDATSIVSQRKTRGVARCKRKLKPEEMYIDLNENNLPIGKLQTYFDSWLGLETRTYFPEYWIQSHKYSKQRWHELWLHIKDSWHFQDDVPEKAIIDKAKKGRTDFISKELWRWYKRKRRNPCLRFSYFDASRWDAFVAAKSTKKAKEISEKARQSALANKNQQRIGRGGYRALEYKFHKVWPPIVDANPHLDDLDNRTRLYLAGRIRKDKQTGTYNTQQYEEQISALIEAEKKMKLDGTYGQGRVDPMIKVFGVEHGGRTRGVSSTIGHTKVKVPKLKRVSEMVEASPIMHMSQKRRVDASPGFPSSSCGSGASHTIYPEIEKLSRCQIFWCHGEKSADEHIADGQVYPTSDRYLDDILIHEHCVKVHVDSVRADYMPMPVPDEALREGVRYMKNTLLKFIQWPRKAIKILDEPTQTRPCDLMPAVELYTPEVMRSAEAKEKQAKAQVTDRNKPKAKRNKETQAKKSKGKGKEKQAEALVTDAEKQAQKVSLALKVVEIREEWYQNMVRQLGAHIRGDWATTFPFSAHENMFPTEAVSFIEAEAILALFANEWVDLTIVFWFTSYFYKLSKKTKLNRCAFFNVNAIIGDLCKTNPKEVEEHILN</sequence>
<feature type="domain" description="DUF8039" evidence="2">
    <location>
        <begin position="331"/>
        <end position="422"/>
    </location>
</feature>
<accession>A0AAD5D6A7</accession>
<dbReference type="PANTHER" id="PTHR33018">
    <property type="entry name" value="OS10G0338966 PROTEIN-RELATED"/>
    <property type="match status" value="1"/>
</dbReference>
<evidence type="ECO:0000256" key="1">
    <source>
        <dbReference type="SAM" id="MobiDB-lite"/>
    </source>
</evidence>